<feature type="DNA-binding region" description="HMG box" evidence="1">
    <location>
        <begin position="246"/>
        <end position="314"/>
    </location>
</feature>
<feature type="region of interest" description="Disordered" evidence="2">
    <location>
        <begin position="228"/>
        <end position="250"/>
    </location>
</feature>
<keyword evidence="1" id="KW-0238">DNA-binding</keyword>
<dbReference type="InterPro" id="IPR009071">
    <property type="entry name" value="HMG_box_dom"/>
</dbReference>
<dbReference type="PANTHER" id="PTHR46912:SF1">
    <property type="entry name" value="HIGH MOBILITY GROUP B PROTEIN 13"/>
    <property type="match status" value="1"/>
</dbReference>
<feature type="region of interest" description="Disordered" evidence="2">
    <location>
        <begin position="326"/>
        <end position="359"/>
    </location>
</feature>
<name>A0AA38GGB7_TAXCH</name>
<feature type="domain" description="HMG box" evidence="3">
    <location>
        <begin position="155"/>
        <end position="223"/>
    </location>
</feature>
<dbReference type="AlphaFoldDB" id="A0AA38GGB7"/>
<feature type="domain" description="HMG box" evidence="3">
    <location>
        <begin position="357"/>
        <end position="423"/>
    </location>
</feature>
<dbReference type="Gene3D" id="1.10.30.10">
    <property type="entry name" value="High mobility group box domain"/>
    <property type="match status" value="3"/>
</dbReference>
<feature type="compositionally biased region" description="Polar residues" evidence="2">
    <location>
        <begin position="48"/>
        <end position="59"/>
    </location>
</feature>
<dbReference type="GO" id="GO:0005634">
    <property type="term" value="C:nucleus"/>
    <property type="evidence" value="ECO:0007669"/>
    <property type="project" value="UniProtKB-UniRule"/>
</dbReference>
<feature type="compositionally biased region" description="Basic and acidic residues" evidence="2">
    <location>
        <begin position="229"/>
        <end position="245"/>
    </location>
</feature>
<evidence type="ECO:0000313" key="4">
    <source>
        <dbReference type="EMBL" id="KAH9320985.1"/>
    </source>
</evidence>
<feature type="compositionally biased region" description="Basic and acidic residues" evidence="2">
    <location>
        <begin position="21"/>
        <end position="31"/>
    </location>
</feature>
<protein>
    <recommendedName>
        <fullName evidence="3">HMG box domain-containing protein</fullName>
    </recommendedName>
</protein>
<feature type="region of interest" description="Disordered" evidence="2">
    <location>
        <begin position="1"/>
        <end position="59"/>
    </location>
</feature>
<feature type="compositionally biased region" description="Basic and acidic residues" evidence="2">
    <location>
        <begin position="326"/>
        <end position="356"/>
    </location>
</feature>
<dbReference type="SMART" id="SM00398">
    <property type="entry name" value="HMG"/>
    <property type="match status" value="3"/>
</dbReference>
<comment type="caution">
    <text evidence="4">The sequence shown here is derived from an EMBL/GenBank/DDBJ whole genome shotgun (WGS) entry which is preliminary data.</text>
</comment>
<organism evidence="4 5">
    <name type="scientific">Taxus chinensis</name>
    <name type="common">Chinese yew</name>
    <name type="synonym">Taxus wallichiana var. chinensis</name>
    <dbReference type="NCBI Taxonomy" id="29808"/>
    <lineage>
        <taxon>Eukaryota</taxon>
        <taxon>Viridiplantae</taxon>
        <taxon>Streptophyta</taxon>
        <taxon>Embryophyta</taxon>
        <taxon>Tracheophyta</taxon>
        <taxon>Spermatophyta</taxon>
        <taxon>Pinopsida</taxon>
        <taxon>Pinidae</taxon>
        <taxon>Conifers II</taxon>
        <taxon>Cupressales</taxon>
        <taxon>Taxaceae</taxon>
        <taxon>Taxus</taxon>
    </lineage>
</organism>
<evidence type="ECO:0000256" key="2">
    <source>
        <dbReference type="SAM" id="MobiDB-lite"/>
    </source>
</evidence>
<dbReference type="PROSITE" id="PS50118">
    <property type="entry name" value="HMG_BOX_2"/>
    <property type="match status" value="3"/>
</dbReference>
<keyword evidence="1" id="KW-0539">Nucleus</keyword>
<dbReference type="EMBL" id="JAHRHJ020000003">
    <property type="protein sequence ID" value="KAH9320985.1"/>
    <property type="molecule type" value="Genomic_DNA"/>
</dbReference>
<proteinExistence type="predicted"/>
<keyword evidence="5" id="KW-1185">Reference proteome</keyword>
<reference evidence="4 5" key="1">
    <citation type="journal article" date="2021" name="Nat. Plants">
        <title>The Taxus genome provides insights into paclitaxel biosynthesis.</title>
        <authorList>
            <person name="Xiong X."/>
            <person name="Gou J."/>
            <person name="Liao Q."/>
            <person name="Li Y."/>
            <person name="Zhou Q."/>
            <person name="Bi G."/>
            <person name="Li C."/>
            <person name="Du R."/>
            <person name="Wang X."/>
            <person name="Sun T."/>
            <person name="Guo L."/>
            <person name="Liang H."/>
            <person name="Lu P."/>
            <person name="Wu Y."/>
            <person name="Zhang Z."/>
            <person name="Ro D.K."/>
            <person name="Shang Y."/>
            <person name="Huang S."/>
            <person name="Yan J."/>
        </authorList>
    </citation>
    <scope>NUCLEOTIDE SEQUENCE [LARGE SCALE GENOMIC DNA]</scope>
    <source>
        <strain evidence="4">Ta-2019</strain>
    </source>
</reference>
<dbReference type="InterPro" id="IPR036910">
    <property type="entry name" value="HMG_box_dom_sf"/>
</dbReference>
<dbReference type="Proteomes" id="UP000824469">
    <property type="component" value="Unassembled WGS sequence"/>
</dbReference>
<dbReference type="SUPFAM" id="SSF47095">
    <property type="entry name" value="HMG-box"/>
    <property type="match status" value="3"/>
</dbReference>
<evidence type="ECO:0000313" key="5">
    <source>
        <dbReference type="Proteomes" id="UP000824469"/>
    </source>
</evidence>
<dbReference type="Pfam" id="PF00505">
    <property type="entry name" value="HMG_box"/>
    <property type="match status" value="3"/>
</dbReference>
<feature type="DNA-binding region" description="HMG box" evidence="1">
    <location>
        <begin position="357"/>
        <end position="423"/>
    </location>
</feature>
<feature type="DNA-binding region" description="HMG box" evidence="1">
    <location>
        <begin position="155"/>
        <end position="223"/>
    </location>
</feature>
<accession>A0AA38GGB7</accession>
<feature type="domain" description="HMG box" evidence="3">
    <location>
        <begin position="246"/>
        <end position="314"/>
    </location>
</feature>
<dbReference type="InterPro" id="IPR044601">
    <property type="entry name" value="HMGB6/HMGB13"/>
</dbReference>
<dbReference type="PANTHER" id="PTHR46912">
    <property type="entry name" value="HIGH MOBILITY GROUP B PROTEIN 13"/>
    <property type="match status" value="1"/>
</dbReference>
<evidence type="ECO:0000256" key="1">
    <source>
        <dbReference type="PROSITE-ProRule" id="PRU00267"/>
    </source>
</evidence>
<sequence length="469" mass="55325">MEKMKAKRFLRGKNDSIIVAPKEETADKENRGMPTPNQRGRKKESLKDVSNLQPAPSSSLEEELLAVRMRLQKLNIEKEKTDKLFEKRDAMLKQMEAELAIKAKAQENLQLQLKKFQKLKDIKPVLSFPVEQSLRMGELSKEQEKKKKKTDTNRLKKPSLPYYLWCQEQWDQMKSENPNITFKDMRAIMEAKWKALNAEEKKPYEEKYEAEKEAYLLNFPLEQSLRMGELTKEEEKKKKKTDPNRLKKPSPPYILWCQEQWNQMKSENLNITFKDMRAIMGAKWKTLNAEEKRPYEEKYEAEKEAYLQDVGKAKRENGALKLLHQERKQKTSLDLQHKKDAEGDEKGKRREKDPLKPKQPVTAFFAFTNERCPALLEQKHNVLEISKILGRDWNMMTKEEQAPYEQIAAEAKEHHLQEMELYMQKKAEELGDADATSAMLQHKIEMKDYNKRHHQIHFNVQEMEVGNSS</sequence>
<feature type="compositionally biased region" description="Basic residues" evidence="2">
    <location>
        <begin position="1"/>
        <end position="11"/>
    </location>
</feature>
<dbReference type="GO" id="GO:0003677">
    <property type="term" value="F:DNA binding"/>
    <property type="evidence" value="ECO:0007669"/>
    <property type="project" value="UniProtKB-UniRule"/>
</dbReference>
<gene>
    <name evidence="4" type="ORF">KI387_015624</name>
</gene>
<evidence type="ECO:0000259" key="3">
    <source>
        <dbReference type="PROSITE" id="PS50118"/>
    </source>
</evidence>